<dbReference type="GO" id="GO:0032259">
    <property type="term" value="P:methylation"/>
    <property type="evidence" value="ECO:0007669"/>
    <property type="project" value="UniProtKB-KW"/>
</dbReference>
<dbReference type="Pfam" id="PF13649">
    <property type="entry name" value="Methyltransf_25"/>
    <property type="match status" value="1"/>
</dbReference>
<keyword evidence="2" id="KW-0489">Methyltransferase</keyword>
<dbReference type="CDD" id="cd02440">
    <property type="entry name" value="AdoMet_MTases"/>
    <property type="match status" value="1"/>
</dbReference>
<comment type="caution">
    <text evidence="2">The sequence shown here is derived from an EMBL/GenBank/DDBJ whole genome shotgun (WGS) entry which is preliminary data.</text>
</comment>
<dbReference type="EMBL" id="REFC01000016">
    <property type="protein sequence ID" value="RMA56719.1"/>
    <property type="molecule type" value="Genomic_DNA"/>
</dbReference>
<reference evidence="2 3" key="1">
    <citation type="submission" date="2018-10" db="EMBL/GenBank/DDBJ databases">
        <title>Genomic Encyclopedia of Archaeal and Bacterial Type Strains, Phase II (KMG-II): from individual species to whole genera.</title>
        <authorList>
            <person name="Goeker M."/>
        </authorList>
    </citation>
    <scope>NUCLEOTIDE SEQUENCE [LARGE SCALE GENOMIC DNA]</scope>
    <source>
        <strain evidence="2 3">DSM 23424</strain>
    </source>
</reference>
<dbReference type="GO" id="GO:0008168">
    <property type="term" value="F:methyltransferase activity"/>
    <property type="evidence" value="ECO:0007669"/>
    <property type="project" value="UniProtKB-KW"/>
</dbReference>
<evidence type="ECO:0000259" key="1">
    <source>
        <dbReference type="Pfam" id="PF13649"/>
    </source>
</evidence>
<evidence type="ECO:0000313" key="3">
    <source>
        <dbReference type="Proteomes" id="UP000271339"/>
    </source>
</evidence>
<dbReference type="SUPFAM" id="SSF53335">
    <property type="entry name" value="S-adenosyl-L-methionine-dependent methyltransferases"/>
    <property type="match status" value="1"/>
</dbReference>
<dbReference type="Gene3D" id="3.40.50.150">
    <property type="entry name" value="Vaccinia Virus protein VP39"/>
    <property type="match status" value="1"/>
</dbReference>
<dbReference type="AlphaFoldDB" id="A0A3L9YC80"/>
<gene>
    <name evidence="2" type="ORF">BXY75_3232</name>
</gene>
<keyword evidence="3" id="KW-1185">Reference proteome</keyword>
<organism evidence="2 3">
    <name type="scientific">Ulvibacter antarcticus</name>
    <dbReference type="NCBI Taxonomy" id="442714"/>
    <lineage>
        <taxon>Bacteria</taxon>
        <taxon>Pseudomonadati</taxon>
        <taxon>Bacteroidota</taxon>
        <taxon>Flavobacteriia</taxon>
        <taxon>Flavobacteriales</taxon>
        <taxon>Flavobacteriaceae</taxon>
        <taxon>Ulvibacter</taxon>
    </lineage>
</organism>
<keyword evidence="2" id="KW-0808">Transferase</keyword>
<accession>A0A3L9YC80</accession>
<dbReference type="InterPro" id="IPR029063">
    <property type="entry name" value="SAM-dependent_MTases_sf"/>
</dbReference>
<proteinExistence type="predicted"/>
<dbReference type="OrthoDB" id="1143568at2"/>
<protein>
    <submittedName>
        <fullName evidence="2">Methyltransferase family protein</fullName>
    </submittedName>
</protein>
<dbReference type="InterPro" id="IPR041698">
    <property type="entry name" value="Methyltransf_25"/>
</dbReference>
<dbReference type="RefSeq" id="WP_121908761.1">
    <property type="nucleotide sequence ID" value="NZ_REFC01000016.1"/>
</dbReference>
<sequence length="239" mass="26980">MTDIIGTALLDYYHGNHSEEIITETNISEPDELPVSYFFRSFSEMPSIEKKALKLSKGTVLDVGAGAGSHALYLQKKGLKVTAIDSSEGAVKVCKHRGVIEVMQTDLIRYSDKKFDTILLLMNGSGIFQKLEYIAIYLEHLKSLLNQNGQILIDSSDLRYMYDRSEDGGIWIPGDAYYGELEFTMAYKGVISESFDWLYLDERIFESACQSCGLNFEIIERGNNFDYLAKITVRENSPS</sequence>
<feature type="domain" description="Methyltransferase" evidence="1">
    <location>
        <begin position="60"/>
        <end position="149"/>
    </location>
</feature>
<dbReference type="Proteomes" id="UP000271339">
    <property type="component" value="Unassembled WGS sequence"/>
</dbReference>
<evidence type="ECO:0000313" key="2">
    <source>
        <dbReference type="EMBL" id="RMA56719.1"/>
    </source>
</evidence>
<name>A0A3L9YC80_9FLAO</name>